<comment type="caution">
    <text evidence="2">The sequence shown here is derived from an EMBL/GenBank/DDBJ whole genome shotgun (WGS) entry which is preliminary data.</text>
</comment>
<accession>A0A9W6QTN6</accession>
<gene>
    <name evidence="2" type="ORF">Atai01_06280</name>
</gene>
<evidence type="ECO:0000313" key="2">
    <source>
        <dbReference type="EMBL" id="GLY64009.1"/>
    </source>
</evidence>
<evidence type="ECO:0000256" key="1">
    <source>
        <dbReference type="SAM" id="MobiDB-lite"/>
    </source>
</evidence>
<feature type="region of interest" description="Disordered" evidence="1">
    <location>
        <begin position="1"/>
        <end position="30"/>
    </location>
</feature>
<sequence length="115" mass="11731">MDQGELAGAGTSDCRWTKTPTNGAGGATFGVTVRPEQGLRDIDPNGGVLTPTTAGAGRQAVLLKNSRGGISCMGPVAVGSGRVDIEARTLSGTTEEMCAIVNKIDDFVEPRLPAS</sequence>
<protein>
    <recommendedName>
        <fullName evidence="4">DUF3558 domain-containing protein</fullName>
    </recommendedName>
</protein>
<organism evidence="2 3">
    <name type="scientific">Amycolatopsis taiwanensis</name>
    <dbReference type="NCBI Taxonomy" id="342230"/>
    <lineage>
        <taxon>Bacteria</taxon>
        <taxon>Bacillati</taxon>
        <taxon>Actinomycetota</taxon>
        <taxon>Actinomycetes</taxon>
        <taxon>Pseudonocardiales</taxon>
        <taxon>Pseudonocardiaceae</taxon>
        <taxon>Amycolatopsis</taxon>
    </lineage>
</organism>
<proteinExistence type="predicted"/>
<dbReference type="EMBL" id="BSTI01000001">
    <property type="protein sequence ID" value="GLY64009.1"/>
    <property type="molecule type" value="Genomic_DNA"/>
</dbReference>
<dbReference type="Proteomes" id="UP001165136">
    <property type="component" value="Unassembled WGS sequence"/>
</dbReference>
<reference evidence="2" key="1">
    <citation type="submission" date="2023-03" db="EMBL/GenBank/DDBJ databases">
        <title>Amycolatopsis taiwanensis NBRC 103393.</title>
        <authorList>
            <person name="Ichikawa N."/>
            <person name="Sato H."/>
            <person name="Tonouchi N."/>
        </authorList>
    </citation>
    <scope>NUCLEOTIDE SEQUENCE</scope>
    <source>
        <strain evidence="2">NBRC 103393</strain>
    </source>
</reference>
<dbReference type="AlphaFoldDB" id="A0A9W6QTN6"/>
<name>A0A9W6QTN6_9PSEU</name>
<evidence type="ECO:0008006" key="4">
    <source>
        <dbReference type="Google" id="ProtNLM"/>
    </source>
</evidence>
<evidence type="ECO:0000313" key="3">
    <source>
        <dbReference type="Proteomes" id="UP001165136"/>
    </source>
</evidence>
<keyword evidence="3" id="KW-1185">Reference proteome</keyword>